<dbReference type="GO" id="GO:0006272">
    <property type="term" value="P:leading strand elongation"/>
    <property type="evidence" value="ECO:0007669"/>
    <property type="project" value="TreeGrafter"/>
</dbReference>
<keyword evidence="12 17" id="KW-0408">Iron</keyword>
<keyword evidence="8 17" id="KW-0479">Metal-binding</keyword>
<keyword evidence="9 17" id="KW-0863">Zinc-finger</keyword>
<dbReference type="Gene3D" id="3.30.420.10">
    <property type="entry name" value="Ribonuclease H-like superfamily/Ribonuclease H"/>
    <property type="match status" value="1"/>
</dbReference>
<dbReference type="Gene3D" id="3.30.342.10">
    <property type="entry name" value="DNA Polymerase, chain B, domain 1"/>
    <property type="match status" value="1"/>
</dbReference>
<evidence type="ECO:0000256" key="4">
    <source>
        <dbReference type="ARBA" id="ARBA00022485"/>
    </source>
</evidence>
<dbReference type="Proteomes" id="UP000070444">
    <property type="component" value="Unassembled WGS sequence"/>
</dbReference>
<comment type="subcellular location">
    <subcellularLocation>
        <location evidence="2 17">Nucleus</location>
    </subcellularLocation>
</comment>
<dbReference type="Pfam" id="PF22634">
    <property type="entry name" value="POL2_thumb"/>
    <property type="match status" value="1"/>
</dbReference>
<keyword evidence="20" id="KW-1185">Reference proteome</keyword>
<reference evidence="19 20" key="1">
    <citation type="journal article" date="2015" name="Genome Biol. Evol.">
        <title>Phylogenomic analyses indicate that early fungi evolved digesting cell walls of algal ancestors of land plants.</title>
        <authorList>
            <person name="Chang Y."/>
            <person name="Wang S."/>
            <person name="Sekimoto S."/>
            <person name="Aerts A.L."/>
            <person name="Choi C."/>
            <person name="Clum A."/>
            <person name="LaButti K.M."/>
            <person name="Lindquist E.A."/>
            <person name="Yee Ngan C."/>
            <person name="Ohm R.A."/>
            <person name="Salamov A.A."/>
            <person name="Grigoriev I.V."/>
            <person name="Spatafora J.W."/>
            <person name="Berbee M.L."/>
        </authorList>
    </citation>
    <scope>NUCLEOTIDE SEQUENCE [LARGE SCALE GENOMIC DNA]</scope>
    <source>
        <strain evidence="19 20">NRRL 28638</strain>
    </source>
</reference>
<keyword evidence="4 17" id="KW-0004">4Fe-4S</keyword>
<comment type="catalytic activity">
    <reaction evidence="16 17">
        <text>DNA(n) + a 2'-deoxyribonucleoside 5'-triphosphate = DNA(n+1) + diphosphate</text>
        <dbReference type="Rhea" id="RHEA:22508"/>
        <dbReference type="Rhea" id="RHEA-COMP:17339"/>
        <dbReference type="Rhea" id="RHEA-COMP:17340"/>
        <dbReference type="ChEBI" id="CHEBI:33019"/>
        <dbReference type="ChEBI" id="CHEBI:61560"/>
        <dbReference type="ChEBI" id="CHEBI:173112"/>
        <dbReference type="EC" id="2.7.7.7"/>
    </reaction>
</comment>
<keyword evidence="5 17" id="KW-0808">Transferase</keyword>
<dbReference type="InterPro" id="IPR006172">
    <property type="entry name" value="DNA-dir_DNA_pol_B"/>
</dbReference>
<evidence type="ECO:0000256" key="12">
    <source>
        <dbReference type="ARBA" id="ARBA00023004"/>
    </source>
</evidence>
<proteinExistence type="inferred from homology"/>
<dbReference type="GO" id="GO:0008310">
    <property type="term" value="F:single-stranded DNA 3'-5' DNA exonuclease activity"/>
    <property type="evidence" value="ECO:0007669"/>
    <property type="project" value="TreeGrafter"/>
</dbReference>
<evidence type="ECO:0000256" key="16">
    <source>
        <dbReference type="ARBA" id="ARBA00049244"/>
    </source>
</evidence>
<dbReference type="InterPro" id="IPR006133">
    <property type="entry name" value="DNA-dir_DNA_pol_B_exonuc"/>
</dbReference>
<dbReference type="InterPro" id="IPR036397">
    <property type="entry name" value="RNaseH_sf"/>
</dbReference>
<dbReference type="InterPro" id="IPR043502">
    <property type="entry name" value="DNA/RNA_pol_sf"/>
</dbReference>
<gene>
    <name evidence="19" type="ORF">CONCODRAFT_76165</name>
</gene>
<dbReference type="OMA" id="MLDQCRY"/>
<dbReference type="GO" id="GO:0008270">
    <property type="term" value="F:zinc ion binding"/>
    <property type="evidence" value="ECO:0007669"/>
    <property type="project" value="UniProtKB-KW"/>
</dbReference>
<evidence type="ECO:0000256" key="15">
    <source>
        <dbReference type="ARBA" id="ARBA00023242"/>
    </source>
</evidence>
<protein>
    <recommendedName>
        <fullName evidence="17">DNA polymerase epsilon catalytic subunit</fullName>
        <ecNumber evidence="17">2.7.7.7</ecNumber>
    </recommendedName>
</protein>
<evidence type="ECO:0000313" key="19">
    <source>
        <dbReference type="EMBL" id="KXN67742.1"/>
    </source>
</evidence>
<keyword evidence="15 17" id="KW-0539">Nucleus</keyword>
<organism evidence="19 20">
    <name type="scientific">Conidiobolus coronatus (strain ATCC 28846 / CBS 209.66 / NRRL 28638)</name>
    <name type="common">Delacroixia coronata</name>
    <dbReference type="NCBI Taxonomy" id="796925"/>
    <lineage>
        <taxon>Eukaryota</taxon>
        <taxon>Fungi</taxon>
        <taxon>Fungi incertae sedis</taxon>
        <taxon>Zoopagomycota</taxon>
        <taxon>Entomophthoromycotina</taxon>
        <taxon>Entomophthoromycetes</taxon>
        <taxon>Entomophthorales</taxon>
        <taxon>Ancylistaceae</taxon>
        <taxon>Conidiobolus</taxon>
    </lineage>
</organism>
<dbReference type="CDD" id="cd05535">
    <property type="entry name" value="POLBc_epsilon"/>
    <property type="match status" value="1"/>
</dbReference>
<dbReference type="Gene3D" id="1.10.132.60">
    <property type="entry name" value="DNA polymerase family B, C-terminal domain"/>
    <property type="match status" value="1"/>
</dbReference>
<comment type="cofactor">
    <cofactor evidence="1 17">
        <name>[4Fe-4S] cluster</name>
        <dbReference type="ChEBI" id="CHEBI:49883"/>
    </cofactor>
</comment>
<dbReference type="SMART" id="SM00486">
    <property type="entry name" value="POLBc"/>
    <property type="match status" value="1"/>
</dbReference>
<dbReference type="SUPFAM" id="SSF53098">
    <property type="entry name" value="Ribonuclease H-like"/>
    <property type="match status" value="1"/>
</dbReference>
<dbReference type="Gene3D" id="1.10.287.690">
    <property type="entry name" value="Helix hairpin bin"/>
    <property type="match status" value="1"/>
</dbReference>
<dbReference type="InterPro" id="IPR055191">
    <property type="entry name" value="POL2_thumb"/>
</dbReference>
<dbReference type="FunFam" id="1.10.132.60:FF:000002">
    <property type="entry name" value="DNA polymerase epsilon catalytic subunit"/>
    <property type="match status" value="1"/>
</dbReference>
<evidence type="ECO:0000256" key="8">
    <source>
        <dbReference type="ARBA" id="ARBA00022723"/>
    </source>
</evidence>
<evidence type="ECO:0000256" key="2">
    <source>
        <dbReference type="ARBA" id="ARBA00004123"/>
    </source>
</evidence>
<dbReference type="Pfam" id="PF03104">
    <property type="entry name" value="DNA_pol_B_exo1"/>
    <property type="match status" value="1"/>
</dbReference>
<evidence type="ECO:0000256" key="13">
    <source>
        <dbReference type="ARBA" id="ARBA00023014"/>
    </source>
</evidence>
<dbReference type="Pfam" id="PF08490">
    <property type="entry name" value="DUF1744"/>
    <property type="match status" value="1"/>
</dbReference>
<accession>A0A137NYF5</accession>
<dbReference type="GO" id="GO:0006287">
    <property type="term" value="P:base-excision repair, gap-filling"/>
    <property type="evidence" value="ECO:0007669"/>
    <property type="project" value="TreeGrafter"/>
</dbReference>
<evidence type="ECO:0000256" key="1">
    <source>
        <dbReference type="ARBA" id="ARBA00001966"/>
    </source>
</evidence>
<dbReference type="InterPro" id="IPR042087">
    <property type="entry name" value="DNA_pol_B_thumb"/>
</dbReference>
<dbReference type="Pfam" id="PF22912">
    <property type="entry name" value="zf-DPOE"/>
    <property type="match status" value="1"/>
</dbReference>
<dbReference type="PANTHER" id="PTHR10670:SF0">
    <property type="entry name" value="DNA POLYMERASE EPSILON CATALYTIC SUBUNIT A"/>
    <property type="match status" value="1"/>
</dbReference>
<keyword evidence="7 17" id="KW-0235">DNA replication</keyword>
<evidence type="ECO:0000256" key="9">
    <source>
        <dbReference type="ARBA" id="ARBA00022771"/>
    </source>
</evidence>
<dbReference type="CDD" id="cd05779">
    <property type="entry name" value="DNA_polB_epsilon_exo"/>
    <property type="match status" value="1"/>
</dbReference>
<dbReference type="FunFam" id="3.30.420.10:FF:000010">
    <property type="entry name" value="DNA polymerase epsilon catalytic subunit"/>
    <property type="match status" value="1"/>
</dbReference>
<dbReference type="GO" id="GO:0000166">
    <property type="term" value="F:nucleotide binding"/>
    <property type="evidence" value="ECO:0007669"/>
    <property type="project" value="InterPro"/>
</dbReference>
<dbReference type="InterPro" id="IPR012337">
    <property type="entry name" value="RNaseH-like_sf"/>
</dbReference>
<comment type="similarity">
    <text evidence="3 17">Belongs to the DNA polymerase type-B family.</text>
</comment>
<evidence type="ECO:0000256" key="11">
    <source>
        <dbReference type="ARBA" id="ARBA00022932"/>
    </source>
</evidence>
<evidence type="ECO:0000256" key="7">
    <source>
        <dbReference type="ARBA" id="ARBA00022705"/>
    </source>
</evidence>
<keyword evidence="11 17" id="KW-0239">DNA-directed DNA polymerase</keyword>
<evidence type="ECO:0000256" key="6">
    <source>
        <dbReference type="ARBA" id="ARBA00022695"/>
    </source>
</evidence>
<dbReference type="SMART" id="SM01159">
    <property type="entry name" value="DUF1744"/>
    <property type="match status" value="1"/>
</dbReference>
<keyword evidence="14 17" id="KW-0238">DNA-binding</keyword>
<dbReference type="SUPFAM" id="SSF56672">
    <property type="entry name" value="DNA/RNA polymerases"/>
    <property type="match status" value="1"/>
</dbReference>
<dbReference type="GO" id="GO:0051539">
    <property type="term" value="F:4 iron, 4 sulfur cluster binding"/>
    <property type="evidence" value="ECO:0007669"/>
    <property type="project" value="UniProtKB-KW"/>
</dbReference>
<dbReference type="Gene3D" id="3.90.1600.10">
    <property type="entry name" value="Palm domain of DNA polymerase"/>
    <property type="match status" value="1"/>
</dbReference>
<dbReference type="InterPro" id="IPR029703">
    <property type="entry name" value="POL2"/>
</dbReference>
<dbReference type="EC" id="2.7.7.7" evidence="17"/>
<dbReference type="GO" id="GO:0003677">
    <property type="term" value="F:DNA binding"/>
    <property type="evidence" value="ECO:0007669"/>
    <property type="project" value="UniProtKB-KW"/>
</dbReference>
<dbReference type="PANTHER" id="PTHR10670">
    <property type="entry name" value="DNA POLYMERASE EPSILON CATALYTIC SUBUNIT A"/>
    <property type="match status" value="1"/>
</dbReference>
<name>A0A137NYF5_CONC2</name>
<evidence type="ECO:0000256" key="3">
    <source>
        <dbReference type="ARBA" id="ARBA00005755"/>
    </source>
</evidence>
<dbReference type="InterPro" id="IPR023211">
    <property type="entry name" value="DNA_pol_palm_dom_sf"/>
</dbReference>
<evidence type="ECO:0000256" key="10">
    <source>
        <dbReference type="ARBA" id="ARBA00022833"/>
    </source>
</evidence>
<evidence type="ECO:0000256" key="14">
    <source>
        <dbReference type="ARBA" id="ARBA00023125"/>
    </source>
</evidence>
<evidence type="ECO:0000313" key="20">
    <source>
        <dbReference type="Proteomes" id="UP000070444"/>
    </source>
</evidence>
<dbReference type="InterPro" id="IPR054475">
    <property type="entry name" value="Znf-DPOE"/>
</dbReference>
<dbReference type="GO" id="GO:0003887">
    <property type="term" value="F:DNA-directed DNA polymerase activity"/>
    <property type="evidence" value="ECO:0007669"/>
    <property type="project" value="UniProtKB-KW"/>
</dbReference>
<evidence type="ECO:0000259" key="18">
    <source>
        <dbReference type="SMART" id="SM01159"/>
    </source>
</evidence>
<keyword evidence="13 17" id="KW-0411">Iron-sulfur</keyword>
<dbReference type="GO" id="GO:0045004">
    <property type="term" value="P:DNA replication proofreading"/>
    <property type="evidence" value="ECO:0007669"/>
    <property type="project" value="TreeGrafter"/>
</dbReference>
<keyword evidence="10 17" id="KW-0862">Zinc</keyword>
<dbReference type="STRING" id="796925.A0A137NYF5"/>
<dbReference type="OrthoDB" id="10060449at2759"/>
<sequence>MGFEKWDEPTDRMGWLINWQPILYQDSQYPQGRSGIDMYFTTEGTETFKCTLFYMPYFFILCKNDQEIELSEFLLKKFEGVIHTIDIVIKEDLKLKNHLAGAQQTCLKLNFLNIQNLLAVRRVLMPIAEKNEQNLDGLDTYSKTLDQAYGNPKDPAGNNIIKNMSSSMDNIIGIREYDVPYITRVAIDYDIRVGLWYNVKYDPDSSNQLIITPSDKVNRPDPVVMAFDIETTKLPLKFPDSSFDQITMISYMVDGAGFLITNRDIISEHIDDFEYTPARGYEGFFTIFNEVNEKALINRFFSEIRKLRPNIISTYNGDFFDWPFVESRARVYGMDLFTEIGFKKDENDEYKSSYCVHMDCLCWVKRDSYLPAGSHGLKAVTKYKLGYNPQEIDPEDMTRCAIEEPQRLARYSVSDSVATYYLYMKYVHTFTFSLCNIIPTIPDEVLRKGSGTLCEYLLMVQSYKANVIMPNKHSESHGKLYEGHLLESETYVGGHVEALQAGVFRNDIPTHFQVQSSGINELLGQLDNALKFSIEVEGRLSMDDIANYEEVKQQIAQQLQGLISNSIINVNPLIYHLDVAAMYPNIILTNRLQPDAMVTEEDCASCDFNVDGKSCDRRMTWSWRGEYYPATQGEVNMIKNQLNSEKFTSKEGHRIPFNQLPISEQSTLTKSRLSSYSRKVYRKVKETKVEEKTSIVCQRENPFYINTVRNFRDRRYQYKALNKKAKKDLDKAIQNGDPLEIEQCKKLVVIYDSLQLAHKCILNSFYGYVMRKGARWFSMEMGGIVCLTGAKIIQMARQLVEKIGRPLELDTDGIWCILPESFPQDFTFNLKNGGSFPISYPCTMLNHLVHDKFTNDQYQDLEDPIKRTYTQRSENSIFFEVDGPYRAMILPASKEEDKLLKKRYAVFNMDGSLAELKGFEVKRRGELKIIKAFQTDIFKQFLEGSTLVECYQHVALVADQWLDILYTKGSQVRDHEIFELISEDRNMSKALQEYGSQKSTSITTAQRLAEFLGDQMVKEKGLACKFIISAQPTGVPVSERAIPIAIFSADENVKHHFIRRWTKQSDLDDFDIRSIIDWDYYIERFGSVVQKLITIPAAWQKVPNPVPRIKHPEWAQKKINMQDDTVHQRKITDLFAPAPKKQDQNRLNYNNGMADVEDFGSVRGTSSTLGQITKPVARVTRVNKKALEATKVDDVDLPTPDINGSYSEWLKIQKIKWKQNRLKRQADEQISGPKASKQVKTAVSRLKVPSYFQASMPYLTHEFQILQISPADSFGNYMMWIYVKGRLFCLQVELPRLVYLNSRISNLDSPDMLPKELVKLEKCEKVLPRLYSSQNLYEMTLSETVFIKHKSLFTNLFCHQDMEGVYQSQLDPLQLAVLQLGSMASLHSHSSTDESNKKPKYHLNQFKPQEMNPNTLDQNLKNINYIYLFHAQDQKRHIIGVFSTMFKDATIVISDHPNPIRQLPDLDRMYEKIYSSYKDSFPNQSIEHQYFNLFPQLDFQLEYTNNDSDAFMKIQKKLSQFDALKMGPSMIIMNSTNLLLLKKKINGLSRFPTLEGSTYTSVQEFPTLDWQRHGARRMFSHLFNVDRWLSEQVGWANYANLPLCNLSSQISSSVMDIQFARILTKNQNILWWSPSPKPDLGGRELDEYRYIVDNDLSIPSINSPGSYNTVCFEIKVSNLCVNTLLNMSFINDLEGITLDDGFIHTSAAQNEDEEENAGIQLQTATTNSNLGNMFSDGSISNHLLNQLRALVRNWLNEAQQYYSPHAEQLIDQFYHWVTNKDSHMYDPLLHRLINELIRKTFAILITEIKKANTQVVYADFQKVVVATTKLSLNNGYSYSNYLLKLIHAKPLFQNLQLSVSKCWDQLIWLNVDNFTGMKLTTRNFDGLQTVCQEDFSNPEFKVEVNFKMGLYLPPVLQPYLDMTLARYLDGLHKHRLSLHTANLQPQQITKLDLEFGQTMVESLMPKITGLVTDLQHKWLQASYNDPITQFTSLPDTPFNEKSKPVLEFVKCLFGVLELDSRFEDAFRRAKADVLDILNVREFSKEAMFVAPGEEPQSSYYQTPLKLPPLKCTYCSYEWHINPLSSPLIKKGSETCWKCPSCQANHPREILELAIIESLQNFLTGFTLQDLSCSKCQLPKEGNMEALCIKCAKKFTHVQYPTSNFKTFLQNLLKFSKYYEFEMLTEVIESIVNLS</sequence>
<dbReference type="GO" id="GO:0008622">
    <property type="term" value="C:epsilon DNA polymerase complex"/>
    <property type="evidence" value="ECO:0007669"/>
    <property type="project" value="InterPro"/>
</dbReference>
<dbReference type="FunFam" id="1.10.287.690:FF:000005">
    <property type="entry name" value="DNA polymerase epsilon catalytic subunit"/>
    <property type="match status" value="1"/>
</dbReference>
<dbReference type="GO" id="GO:0006297">
    <property type="term" value="P:nucleotide-excision repair, DNA gap filling"/>
    <property type="evidence" value="ECO:0007669"/>
    <property type="project" value="TreeGrafter"/>
</dbReference>
<dbReference type="FunFam" id="3.90.1600.10:FF:000006">
    <property type="entry name" value="DNA polymerase epsilon catalytic subunit"/>
    <property type="match status" value="1"/>
</dbReference>
<dbReference type="InterPro" id="IPR013697">
    <property type="entry name" value="DNA_pol_e_suA_C"/>
</dbReference>
<evidence type="ECO:0000256" key="5">
    <source>
        <dbReference type="ARBA" id="ARBA00022679"/>
    </source>
</evidence>
<evidence type="ECO:0000256" key="17">
    <source>
        <dbReference type="RuleBase" id="RU365029"/>
    </source>
</evidence>
<feature type="domain" description="DNA polymerase epsilon catalytic subunit A C-terminal" evidence="18">
    <location>
        <begin position="1465"/>
        <end position="1877"/>
    </location>
</feature>
<dbReference type="GO" id="GO:0000278">
    <property type="term" value="P:mitotic cell cycle"/>
    <property type="evidence" value="ECO:0007669"/>
    <property type="project" value="TreeGrafter"/>
</dbReference>
<comment type="function">
    <text evidence="17">DNA polymerase II participates in chromosomal DNA replication.</text>
</comment>
<dbReference type="EMBL" id="KQ964615">
    <property type="protein sequence ID" value="KXN67742.1"/>
    <property type="molecule type" value="Genomic_DNA"/>
</dbReference>
<keyword evidence="6 17" id="KW-0548">Nucleotidyltransferase</keyword>